<dbReference type="OrthoDB" id="4491390at2759"/>
<dbReference type="GO" id="GO:0000981">
    <property type="term" value="F:DNA-binding transcription factor activity, RNA polymerase II-specific"/>
    <property type="evidence" value="ECO:0007669"/>
    <property type="project" value="InterPro"/>
</dbReference>
<dbReference type="PANTHER" id="PTHR38111:SF11">
    <property type="entry name" value="TRANSCRIPTION FACTOR DOMAIN-CONTAINING PROTEIN-RELATED"/>
    <property type="match status" value="1"/>
</dbReference>
<dbReference type="SUPFAM" id="SSF57701">
    <property type="entry name" value="Zn2/Cys6 DNA-binding domain"/>
    <property type="match status" value="1"/>
</dbReference>
<gene>
    <name evidence="6" type="ORF">PENSTE_c018G00493</name>
</gene>
<feature type="domain" description="Zn(2)-C6 fungal-type" evidence="5">
    <location>
        <begin position="10"/>
        <end position="38"/>
    </location>
</feature>
<dbReference type="PANTHER" id="PTHR38111">
    <property type="entry name" value="ZN(2)-C6 FUNGAL-TYPE DOMAIN-CONTAINING PROTEIN-RELATED"/>
    <property type="match status" value="1"/>
</dbReference>
<dbReference type="CDD" id="cd00067">
    <property type="entry name" value="GAL4"/>
    <property type="match status" value="1"/>
</dbReference>
<evidence type="ECO:0000256" key="3">
    <source>
        <dbReference type="ARBA" id="ARBA00023163"/>
    </source>
</evidence>
<dbReference type="AlphaFoldDB" id="A0A1V6SX26"/>
<dbReference type="InterPro" id="IPR036864">
    <property type="entry name" value="Zn2-C6_fun-type_DNA-bd_sf"/>
</dbReference>
<dbReference type="GO" id="GO:0008270">
    <property type="term" value="F:zinc ion binding"/>
    <property type="evidence" value="ECO:0007669"/>
    <property type="project" value="InterPro"/>
</dbReference>
<dbReference type="STRING" id="303698.A0A1V6SX26"/>
<evidence type="ECO:0000313" key="7">
    <source>
        <dbReference type="Proteomes" id="UP000191285"/>
    </source>
</evidence>
<keyword evidence="4" id="KW-0539">Nucleus</keyword>
<keyword evidence="1" id="KW-0805">Transcription regulation</keyword>
<dbReference type="Proteomes" id="UP000191285">
    <property type="component" value="Unassembled WGS sequence"/>
</dbReference>
<proteinExistence type="predicted"/>
<accession>A0A1V6SX26</accession>
<evidence type="ECO:0000259" key="5">
    <source>
        <dbReference type="PROSITE" id="PS50048"/>
    </source>
</evidence>
<comment type="caution">
    <text evidence="6">The sequence shown here is derived from an EMBL/GenBank/DDBJ whole genome shotgun (WGS) entry which is preliminary data.</text>
</comment>
<dbReference type="EMBL" id="MLKD01000018">
    <property type="protein sequence ID" value="OQE18279.1"/>
    <property type="molecule type" value="Genomic_DNA"/>
</dbReference>
<evidence type="ECO:0000256" key="4">
    <source>
        <dbReference type="ARBA" id="ARBA00023242"/>
    </source>
</evidence>
<protein>
    <recommendedName>
        <fullName evidence="5">Zn(2)-C6 fungal-type domain-containing protein</fullName>
    </recommendedName>
</protein>
<reference evidence="7" key="1">
    <citation type="journal article" date="2017" name="Nat. Microbiol.">
        <title>Global analysis of biosynthetic gene clusters reveals vast potential of secondary metabolite production in Penicillium species.</title>
        <authorList>
            <person name="Nielsen J.C."/>
            <person name="Grijseels S."/>
            <person name="Prigent S."/>
            <person name="Ji B."/>
            <person name="Dainat J."/>
            <person name="Nielsen K.F."/>
            <person name="Frisvad J.C."/>
            <person name="Workman M."/>
            <person name="Nielsen J."/>
        </authorList>
    </citation>
    <scope>NUCLEOTIDE SEQUENCE [LARGE SCALE GENOMIC DNA]</scope>
    <source>
        <strain evidence="7">IBT 24891</strain>
    </source>
</reference>
<keyword evidence="7" id="KW-1185">Reference proteome</keyword>
<keyword evidence="2" id="KW-0238">DNA-binding</keyword>
<dbReference type="Pfam" id="PF00172">
    <property type="entry name" value="Zn_clus"/>
    <property type="match status" value="1"/>
</dbReference>
<evidence type="ECO:0000256" key="1">
    <source>
        <dbReference type="ARBA" id="ARBA00023015"/>
    </source>
</evidence>
<dbReference type="SMART" id="SM00066">
    <property type="entry name" value="GAL4"/>
    <property type="match status" value="1"/>
</dbReference>
<dbReference type="InterPro" id="IPR053178">
    <property type="entry name" value="Osmoadaptation_assoc"/>
</dbReference>
<organism evidence="6 7">
    <name type="scientific">Penicillium steckii</name>
    <dbReference type="NCBI Taxonomy" id="303698"/>
    <lineage>
        <taxon>Eukaryota</taxon>
        <taxon>Fungi</taxon>
        <taxon>Dikarya</taxon>
        <taxon>Ascomycota</taxon>
        <taxon>Pezizomycotina</taxon>
        <taxon>Eurotiomycetes</taxon>
        <taxon>Eurotiomycetidae</taxon>
        <taxon>Eurotiales</taxon>
        <taxon>Aspergillaceae</taxon>
        <taxon>Penicillium</taxon>
    </lineage>
</organism>
<dbReference type="PROSITE" id="PS50048">
    <property type="entry name" value="ZN2_CY6_FUNGAL_2"/>
    <property type="match status" value="1"/>
</dbReference>
<dbReference type="GO" id="GO:0003677">
    <property type="term" value="F:DNA binding"/>
    <property type="evidence" value="ECO:0007669"/>
    <property type="project" value="UniProtKB-KW"/>
</dbReference>
<dbReference type="Gene3D" id="4.10.240.10">
    <property type="entry name" value="Zn(2)-C6 fungal-type DNA-binding domain"/>
    <property type="match status" value="1"/>
</dbReference>
<name>A0A1V6SX26_9EURO</name>
<dbReference type="InterPro" id="IPR001138">
    <property type="entry name" value="Zn2Cys6_DnaBD"/>
</dbReference>
<evidence type="ECO:0000256" key="2">
    <source>
        <dbReference type="ARBA" id="ARBA00023125"/>
    </source>
</evidence>
<evidence type="ECO:0000313" key="6">
    <source>
        <dbReference type="EMBL" id="OQE18279.1"/>
    </source>
</evidence>
<keyword evidence="3" id="KW-0804">Transcription</keyword>
<sequence length="649" mass="72716">MGGIPWQSKGCRNCKKRRVKCDEQKPECLRCIKYGTKCLGYGRDQKIVVYSAAVRSQEMVQGPRGNAQVQFDIPARASLSQGNITAGPSKRDQIFSRYVNMFFPSGSDTKSSVDLWYFLISNFSVLPSKSDMLSRSLAALACAYIGKQYHDQNILRYGLQLYNSAIRQMANMINRDTYSDDIIYTTVIFQEIETYYCPHGLQGWIAHVVGTNAIMNHYRRRPGKSALVDTIYHEYQKQRLVMSAQGVNLNQEEYDYVTQPSEGNPMVELLRLFGGFTPIANAVKLARPPNNKSCRMLLRKCLKHLEKVNAWYSQNVIRGPETCAPGEILTTRVPPTDEIFGPAYRFHSLDSGKIHTMYWTLLSIMHAVISRSRHLVRVYEIDRLTADVDEQYGDADYMMSSYWGDQIARAIPYHAQESMKSWGIHSVVFAHCQASKSAIDAGDRGKFDWCHSVFLAFGKAGFESSARLSDVFSGLWMYHQAQKAGLPMKSDPSSPQPGTPESVRKQHDALARIAIGLYVALSREFEDPIAWHGSSSKYYAFETSSSAFVNASLEEYCALTPECGNETFNAANGNFATWSSVLSAAAAHFSAPMASLATLNSPGSHPVRKLSHLPAPQNLNESAVFELQDSLVEWSKETRVKEAWEPGSD</sequence>
<dbReference type="PROSITE" id="PS00463">
    <property type="entry name" value="ZN2_CY6_FUNGAL_1"/>
    <property type="match status" value="1"/>
</dbReference>
<dbReference type="Gene3D" id="3.40.50.720">
    <property type="entry name" value="NAD(P)-binding Rossmann-like Domain"/>
    <property type="match status" value="1"/>
</dbReference>